<feature type="compositionally biased region" description="Polar residues" evidence="4">
    <location>
        <begin position="461"/>
        <end position="478"/>
    </location>
</feature>
<feature type="region of interest" description="Disordered" evidence="4">
    <location>
        <begin position="461"/>
        <end position="519"/>
    </location>
</feature>
<keyword evidence="2 3" id="KW-0175">Coiled coil</keyword>
<dbReference type="AlphaFoldDB" id="A0A8T2R5Z0"/>
<feature type="coiled-coil region" evidence="3">
    <location>
        <begin position="345"/>
        <end position="375"/>
    </location>
</feature>
<dbReference type="EMBL" id="CM035434">
    <property type="protein sequence ID" value="KAH7291413.1"/>
    <property type="molecule type" value="Genomic_DNA"/>
</dbReference>
<organism evidence="5 6">
    <name type="scientific">Ceratopteris richardii</name>
    <name type="common">Triangle waterfern</name>
    <dbReference type="NCBI Taxonomy" id="49495"/>
    <lineage>
        <taxon>Eukaryota</taxon>
        <taxon>Viridiplantae</taxon>
        <taxon>Streptophyta</taxon>
        <taxon>Embryophyta</taxon>
        <taxon>Tracheophyta</taxon>
        <taxon>Polypodiopsida</taxon>
        <taxon>Polypodiidae</taxon>
        <taxon>Polypodiales</taxon>
        <taxon>Pteridineae</taxon>
        <taxon>Pteridaceae</taxon>
        <taxon>Parkerioideae</taxon>
        <taxon>Ceratopteris</taxon>
    </lineage>
</organism>
<sequence>MDRRNWPWRKKSSDKSLDFNESYESLSAHITRHPDEQTIPNEHMGFHLNDGTTHWQQPEEKVEQLKEKLSIALLDASAKDVLIKQHAKVAEEAVAGWEKAETEALNLKHELEIMIQQKLATEDRVSHLDEALKECMQQLRHVREEQETKIHDVTMKNLRDWEKAHAALEQSLAEMEQRYQDADAKCKAMSLLLQERALKISEITDAHFKAEDNSKLLQARLEAMERDQIVLKLGCNNLKKGLGIQNEDKVFNRGPPGASNKQIPEDIRKITKSEAYNQRLVGLSGRRPPGTGALTQKKLEVDVSKMKQDNDRKKYGKSLSTPMKGEEESKMSNLQPDTVGCGRDVDALLDRLSAMEDEIRRLKELVARKDNELQQSRFICAKTATKLSSVEEQLERVAHGKINQQNDGVSTLDKHIEAARSFTVSCDASLASLSEDGNDDCSDAWASALISELAQFKIEKTTSQATHSETPKMQSDSLLQMDPSIPSAIDDIKGSQCNSQKDVEPHPGEQCSDHAGPKVQNDEKELIKLQSQNVLLKSCLHDVRSQLEVFEAQEIASDVNTELTLIEELIGVPQQNNACDGRTIADFEQPTTKPSLTSGLNMLTGVLKALGILLPSLQLSSRNSDIETKLTAFFLESQLFLQNSAEVVQILKGLSSVLAVMMRAKLTGKEIGDYTSRKPFFGNNLPQHVEDYKTYGTIPGVAQSHVCDKQANQALSGDKSIVSAVPLEKECSSLQEELMKVRGEKVALETHMRMEFSRFEGLHTEVTALQGEKMKLEGLVEVLKEEINHLKMMLHQEEQMKFNFQEKFSSFEFSRHTMEEQLQSLITTKADAESQLKKVKLEHVWTQDRKEFLEKDCHNKKEKIAMLELKCQELEKQLSGNTGFICSKCSMVNDGDTGSKEQQEISSRSTERQQSIQLLGNQLGSCTLSRRQFDGMNDPSRETFNKFHAQHHQQNALDLPQGVRGSTELCTGIPTFKQTRFDEHVQNEIEWESHRDSNASDLLDSELMSLSKSGRPLVELFGDKTPAHEHYIKAVEELTSSSDEELKVSKRPAPSVRVRTTARPPNRSKNNQRSFRGAGTTKSMDDTSSEKLNTFTRLFSRGKNS</sequence>
<feature type="region of interest" description="Disordered" evidence="4">
    <location>
        <begin position="1041"/>
        <end position="1105"/>
    </location>
</feature>
<dbReference type="EMBL" id="CM035434">
    <property type="protein sequence ID" value="KAH7291408.1"/>
    <property type="molecule type" value="Genomic_DNA"/>
</dbReference>
<evidence type="ECO:0000313" key="5">
    <source>
        <dbReference type="EMBL" id="KAH7291410.1"/>
    </source>
</evidence>
<dbReference type="EMBL" id="CM035434">
    <property type="protein sequence ID" value="KAH7291412.1"/>
    <property type="molecule type" value="Genomic_DNA"/>
</dbReference>
<evidence type="ECO:0000256" key="1">
    <source>
        <dbReference type="ARBA" id="ARBA00005921"/>
    </source>
</evidence>
<dbReference type="OrthoDB" id="1926355at2759"/>
<comment type="similarity">
    <text evidence="1">Belongs to the FPP family.</text>
</comment>
<dbReference type="Proteomes" id="UP000825935">
    <property type="component" value="Chromosome 29"/>
</dbReference>
<dbReference type="EMBL" id="CM035434">
    <property type="protein sequence ID" value="KAH7291410.1"/>
    <property type="molecule type" value="Genomic_DNA"/>
</dbReference>
<gene>
    <name evidence="5" type="ORF">KP509_29G015700</name>
</gene>
<proteinExistence type="inferred from homology"/>
<accession>A0A8T2R5Z0</accession>
<name>A0A8T2R5Z0_CERRI</name>
<feature type="coiled-coil region" evidence="3">
    <location>
        <begin position="766"/>
        <end position="877"/>
    </location>
</feature>
<dbReference type="EMBL" id="CM035434">
    <property type="protein sequence ID" value="KAH7291409.1"/>
    <property type="molecule type" value="Genomic_DNA"/>
</dbReference>
<dbReference type="OMA" id="CANDHYS"/>
<comment type="caution">
    <text evidence="5">The sequence shown here is derived from an EMBL/GenBank/DDBJ whole genome shotgun (WGS) entry which is preliminary data.</text>
</comment>
<feature type="compositionally biased region" description="Polar residues" evidence="4">
    <location>
        <begin position="1090"/>
        <end position="1105"/>
    </location>
</feature>
<dbReference type="EMBL" id="CM035434">
    <property type="protein sequence ID" value="KAH7291414.1"/>
    <property type="molecule type" value="Genomic_DNA"/>
</dbReference>
<dbReference type="PANTHER" id="PTHR31580">
    <property type="entry name" value="FILAMENT-LIKE PLANT PROTEIN 4"/>
    <property type="match status" value="1"/>
</dbReference>
<evidence type="ECO:0000313" key="6">
    <source>
        <dbReference type="Proteomes" id="UP000825935"/>
    </source>
</evidence>
<evidence type="ECO:0000256" key="4">
    <source>
        <dbReference type="SAM" id="MobiDB-lite"/>
    </source>
</evidence>
<protein>
    <recommendedName>
        <fullName evidence="7">Filament-like plant protein 7</fullName>
    </recommendedName>
</protein>
<feature type="compositionally biased region" description="Basic and acidic residues" evidence="4">
    <location>
        <begin position="501"/>
        <end position="519"/>
    </location>
</feature>
<dbReference type="Pfam" id="PF05911">
    <property type="entry name" value="FPP"/>
    <property type="match status" value="1"/>
</dbReference>
<evidence type="ECO:0000256" key="2">
    <source>
        <dbReference type="ARBA" id="ARBA00023054"/>
    </source>
</evidence>
<evidence type="ECO:0008006" key="7">
    <source>
        <dbReference type="Google" id="ProtNLM"/>
    </source>
</evidence>
<dbReference type="InterPro" id="IPR008587">
    <property type="entry name" value="FPP_plant"/>
</dbReference>
<feature type="region of interest" description="Disordered" evidence="4">
    <location>
        <begin position="894"/>
        <end position="914"/>
    </location>
</feature>
<feature type="coiled-coil region" evidence="3">
    <location>
        <begin position="125"/>
        <end position="227"/>
    </location>
</feature>
<dbReference type="PANTHER" id="PTHR31580:SF4">
    <property type="entry name" value="FILAMENT-LIKE PLANT PROTEIN 6"/>
    <property type="match status" value="1"/>
</dbReference>
<evidence type="ECO:0000256" key="3">
    <source>
        <dbReference type="SAM" id="Coils"/>
    </source>
</evidence>
<reference evidence="5" key="1">
    <citation type="submission" date="2021-08" db="EMBL/GenBank/DDBJ databases">
        <title>WGS assembly of Ceratopteris richardii.</title>
        <authorList>
            <person name="Marchant D.B."/>
            <person name="Chen G."/>
            <person name="Jenkins J."/>
            <person name="Shu S."/>
            <person name="Leebens-Mack J."/>
            <person name="Grimwood J."/>
            <person name="Schmutz J."/>
            <person name="Soltis P."/>
            <person name="Soltis D."/>
            <person name="Chen Z.-H."/>
        </authorList>
    </citation>
    <scope>NUCLEOTIDE SEQUENCE</scope>
    <source>
        <strain evidence="5">Whitten #5841</strain>
        <tissue evidence="5">Leaf</tissue>
    </source>
</reference>
<feature type="region of interest" description="Disordered" evidence="4">
    <location>
        <begin position="306"/>
        <end position="339"/>
    </location>
</feature>
<feature type="compositionally biased region" description="Polar residues" evidence="4">
    <location>
        <begin position="904"/>
        <end position="914"/>
    </location>
</feature>
<keyword evidence="6" id="KW-1185">Reference proteome</keyword>